<sequence length="137" mass="15994">MLTKYEQQKIETTPKKFDVKDYFANKKNMVEAEILNVHKKIVMNKYPTWGQCFNDLEMEQLRGFIDIVDRKIQASNQRINMLKTIQQSDQTSFMQNTGQMQSVAPENVASPQSSQTDDLMNPFIDITEMINFSDLME</sequence>
<reference evidence="2" key="1">
    <citation type="journal article" date="2017" name="Front. Plant Sci.">
        <title>Climate Clever Clovers: New Paradigm to Reduce the Environmental Footprint of Ruminants by Breeding Low Methanogenic Forages Utilizing Haplotype Variation.</title>
        <authorList>
            <person name="Kaur P."/>
            <person name="Appels R."/>
            <person name="Bayer P.E."/>
            <person name="Keeble-Gagnere G."/>
            <person name="Wang J."/>
            <person name="Hirakawa H."/>
            <person name="Shirasawa K."/>
            <person name="Vercoe P."/>
            <person name="Stefanova K."/>
            <person name="Durmic Z."/>
            <person name="Nichols P."/>
            <person name="Revell C."/>
            <person name="Isobe S.N."/>
            <person name="Edwards D."/>
            <person name="Erskine W."/>
        </authorList>
    </citation>
    <scope>NUCLEOTIDE SEQUENCE [LARGE SCALE GENOMIC DNA]</scope>
    <source>
        <strain evidence="2">cv. Daliak</strain>
    </source>
</reference>
<dbReference type="OrthoDB" id="601557at2759"/>
<evidence type="ECO:0008006" key="3">
    <source>
        <dbReference type="Google" id="ProtNLM"/>
    </source>
</evidence>
<gene>
    <name evidence="1" type="ORF">TSUD_44050</name>
</gene>
<dbReference type="EMBL" id="DF973489">
    <property type="protein sequence ID" value="GAU32362.1"/>
    <property type="molecule type" value="Genomic_DNA"/>
</dbReference>
<evidence type="ECO:0000313" key="1">
    <source>
        <dbReference type="EMBL" id="GAU32362.1"/>
    </source>
</evidence>
<accession>A0A2Z6N6E1</accession>
<dbReference type="AlphaFoldDB" id="A0A2Z6N6E1"/>
<proteinExistence type="predicted"/>
<organism evidence="1 2">
    <name type="scientific">Trifolium subterraneum</name>
    <name type="common">Subterranean clover</name>
    <dbReference type="NCBI Taxonomy" id="3900"/>
    <lineage>
        <taxon>Eukaryota</taxon>
        <taxon>Viridiplantae</taxon>
        <taxon>Streptophyta</taxon>
        <taxon>Embryophyta</taxon>
        <taxon>Tracheophyta</taxon>
        <taxon>Spermatophyta</taxon>
        <taxon>Magnoliopsida</taxon>
        <taxon>eudicotyledons</taxon>
        <taxon>Gunneridae</taxon>
        <taxon>Pentapetalae</taxon>
        <taxon>rosids</taxon>
        <taxon>fabids</taxon>
        <taxon>Fabales</taxon>
        <taxon>Fabaceae</taxon>
        <taxon>Papilionoideae</taxon>
        <taxon>50 kb inversion clade</taxon>
        <taxon>NPAAA clade</taxon>
        <taxon>Hologalegina</taxon>
        <taxon>IRL clade</taxon>
        <taxon>Trifolieae</taxon>
        <taxon>Trifolium</taxon>
    </lineage>
</organism>
<keyword evidence="2" id="KW-1185">Reference proteome</keyword>
<dbReference type="Proteomes" id="UP000242715">
    <property type="component" value="Unassembled WGS sequence"/>
</dbReference>
<evidence type="ECO:0000313" key="2">
    <source>
        <dbReference type="Proteomes" id="UP000242715"/>
    </source>
</evidence>
<protein>
    <recommendedName>
        <fullName evidence="3">MADS-box domain-containing protein</fullName>
    </recommendedName>
</protein>
<name>A0A2Z6N6E1_TRISU</name>